<dbReference type="Proteomes" id="UP000814033">
    <property type="component" value="Unassembled WGS sequence"/>
</dbReference>
<keyword evidence="2" id="KW-1185">Reference proteome</keyword>
<proteinExistence type="predicted"/>
<reference evidence="1" key="2">
    <citation type="journal article" date="2022" name="New Phytol.">
        <title>Evolutionary transition to the ectomycorrhizal habit in the genomes of a hyperdiverse lineage of mushroom-forming fungi.</title>
        <authorList>
            <person name="Looney B."/>
            <person name="Miyauchi S."/>
            <person name="Morin E."/>
            <person name="Drula E."/>
            <person name="Courty P.E."/>
            <person name="Kohler A."/>
            <person name="Kuo A."/>
            <person name="LaButti K."/>
            <person name="Pangilinan J."/>
            <person name="Lipzen A."/>
            <person name="Riley R."/>
            <person name="Andreopoulos W."/>
            <person name="He G."/>
            <person name="Johnson J."/>
            <person name="Nolan M."/>
            <person name="Tritt A."/>
            <person name="Barry K.W."/>
            <person name="Grigoriev I.V."/>
            <person name="Nagy L.G."/>
            <person name="Hibbett D."/>
            <person name="Henrissat B."/>
            <person name="Matheny P.B."/>
            <person name="Labbe J."/>
            <person name="Martin F.M."/>
        </authorList>
    </citation>
    <scope>NUCLEOTIDE SEQUENCE</scope>
    <source>
        <strain evidence="1">FP105234-sp</strain>
    </source>
</reference>
<name>A0ACB8RSK5_9AGAM</name>
<comment type="caution">
    <text evidence="1">The sequence shown here is derived from an EMBL/GenBank/DDBJ whole genome shotgun (WGS) entry which is preliminary data.</text>
</comment>
<organism evidence="1 2">
    <name type="scientific">Auriscalpium vulgare</name>
    <dbReference type="NCBI Taxonomy" id="40419"/>
    <lineage>
        <taxon>Eukaryota</taxon>
        <taxon>Fungi</taxon>
        <taxon>Dikarya</taxon>
        <taxon>Basidiomycota</taxon>
        <taxon>Agaricomycotina</taxon>
        <taxon>Agaricomycetes</taxon>
        <taxon>Russulales</taxon>
        <taxon>Auriscalpiaceae</taxon>
        <taxon>Auriscalpium</taxon>
    </lineage>
</organism>
<accession>A0ACB8RSK5</accession>
<protein>
    <submittedName>
        <fullName evidence="1">NAD-P-binding protein</fullName>
    </submittedName>
</protein>
<dbReference type="EMBL" id="MU275915">
    <property type="protein sequence ID" value="KAI0046877.1"/>
    <property type="molecule type" value="Genomic_DNA"/>
</dbReference>
<reference evidence="1" key="1">
    <citation type="submission" date="2021-02" db="EMBL/GenBank/DDBJ databases">
        <authorList>
            <consortium name="DOE Joint Genome Institute"/>
            <person name="Ahrendt S."/>
            <person name="Looney B.P."/>
            <person name="Miyauchi S."/>
            <person name="Morin E."/>
            <person name="Drula E."/>
            <person name="Courty P.E."/>
            <person name="Chicoki N."/>
            <person name="Fauchery L."/>
            <person name="Kohler A."/>
            <person name="Kuo A."/>
            <person name="Labutti K."/>
            <person name="Pangilinan J."/>
            <person name="Lipzen A."/>
            <person name="Riley R."/>
            <person name="Andreopoulos W."/>
            <person name="He G."/>
            <person name="Johnson J."/>
            <person name="Barry K.W."/>
            <person name="Grigoriev I.V."/>
            <person name="Nagy L."/>
            <person name="Hibbett D."/>
            <person name="Henrissat B."/>
            <person name="Matheny P.B."/>
            <person name="Labbe J."/>
            <person name="Martin F."/>
        </authorList>
    </citation>
    <scope>NUCLEOTIDE SEQUENCE</scope>
    <source>
        <strain evidence="1">FP105234-sp</strain>
    </source>
</reference>
<gene>
    <name evidence="1" type="ORF">FA95DRAFT_1596015</name>
</gene>
<sequence>MVSLFKRLYLVFYPPQPEPTSAPLKFGILGAAGIAPIALILPAKNHADAVVHAIAARDQKRADAFAKKHGIAKAYGGATAYQDLLDDPEIDAIYNPLPNGLHYEWTMKALAAGKHVLVEKPSADTADETRRMFEYAEKKGLVLLEGFHYRFHPATRRMKEIVDSGEIGTITNIDARMAIPSGILKDNDIRMSYALGGGSLMDMGCYTLSVARYIVGAEPLRVVTASADTSSAFPRIDMGATATLVFPPLSPALSAASPDATPSEITATMTSHFRLPARLGFIPQLPQLAVRVTGTRGQVTLYNFSSPWLYHYIAVKTTDDKGVTKKRTEKDYGPDGWTSYRYQFEAFVEKVRGRVPHHWYDAQDSVSNLQWIERIYEATGLGSRPESTAQIVTD</sequence>
<evidence type="ECO:0000313" key="2">
    <source>
        <dbReference type="Proteomes" id="UP000814033"/>
    </source>
</evidence>
<evidence type="ECO:0000313" key="1">
    <source>
        <dbReference type="EMBL" id="KAI0046877.1"/>
    </source>
</evidence>